<evidence type="ECO:0000259" key="5">
    <source>
        <dbReference type="Pfam" id="PF25973"/>
    </source>
</evidence>
<evidence type="ECO:0000256" key="3">
    <source>
        <dbReference type="SAM" id="MobiDB-lite"/>
    </source>
</evidence>
<dbReference type="GO" id="GO:0016020">
    <property type="term" value="C:membrane"/>
    <property type="evidence" value="ECO:0007669"/>
    <property type="project" value="InterPro"/>
</dbReference>
<feature type="region of interest" description="Disordered" evidence="3">
    <location>
        <begin position="26"/>
        <end position="45"/>
    </location>
</feature>
<comment type="similarity">
    <text evidence="1">Belongs to the membrane fusion protein (MFP) (TC 8.A.1) family.</text>
</comment>
<dbReference type="PROSITE" id="PS51257">
    <property type="entry name" value="PROKAR_LIPOPROTEIN"/>
    <property type="match status" value="1"/>
</dbReference>
<gene>
    <name evidence="6" type="ORF">ERX46_02865</name>
</gene>
<evidence type="ECO:0000313" key="7">
    <source>
        <dbReference type="Proteomes" id="UP000293952"/>
    </source>
</evidence>
<organism evidence="6 7">
    <name type="scientific">Brumimicrobium glaciale</name>
    <dbReference type="NCBI Taxonomy" id="200475"/>
    <lineage>
        <taxon>Bacteria</taxon>
        <taxon>Pseudomonadati</taxon>
        <taxon>Bacteroidota</taxon>
        <taxon>Flavobacteriia</taxon>
        <taxon>Flavobacteriales</taxon>
        <taxon>Crocinitomicaceae</taxon>
        <taxon>Brumimicrobium</taxon>
    </lineage>
</organism>
<dbReference type="Pfam" id="PF25973">
    <property type="entry name" value="BSH_CzcB"/>
    <property type="match status" value="1"/>
</dbReference>
<reference evidence="6 7" key="1">
    <citation type="submission" date="2019-02" db="EMBL/GenBank/DDBJ databases">
        <title>Genome sequence of the sea-ice species Brumimicrobium glaciale.</title>
        <authorList>
            <person name="Bowman J.P."/>
        </authorList>
    </citation>
    <scope>NUCLEOTIDE SEQUENCE [LARGE SCALE GENOMIC DNA]</scope>
    <source>
        <strain evidence="6 7">IC156</strain>
    </source>
</reference>
<dbReference type="Proteomes" id="UP000293952">
    <property type="component" value="Unassembled WGS sequence"/>
</dbReference>
<comment type="caution">
    <text evidence="6">The sequence shown here is derived from an EMBL/GenBank/DDBJ whole genome shotgun (WGS) entry which is preliminary data.</text>
</comment>
<feature type="domain" description="CzcB-like barrel-sandwich hybrid" evidence="5">
    <location>
        <begin position="83"/>
        <end position="227"/>
    </location>
</feature>
<dbReference type="Gene3D" id="1.10.287.470">
    <property type="entry name" value="Helix hairpin bin"/>
    <property type="match status" value="1"/>
</dbReference>
<accession>A0A4Q4KRM3</accession>
<evidence type="ECO:0000256" key="1">
    <source>
        <dbReference type="ARBA" id="ARBA00009477"/>
    </source>
</evidence>
<proteinExistence type="inferred from homology"/>
<dbReference type="PANTHER" id="PTHR30097:SF4">
    <property type="entry name" value="SLR6042 PROTEIN"/>
    <property type="match status" value="1"/>
</dbReference>
<feature type="signal peptide" evidence="4">
    <location>
        <begin position="1"/>
        <end position="21"/>
    </location>
</feature>
<dbReference type="PANTHER" id="PTHR30097">
    <property type="entry name" value="CATION EFFLUX SYSTEM PROTEIN CUSB"/>
    <property type="match status" value="1"/>
</dbReference>
<dbReference type="RefSeq" id="WP_130092319.1">
    <property type="nucleotide sequence ID" value="NZ_SETE01000001.1"/>
</dbReference>
<feature type="chain" id="PRO_5020873798" evidence="4">
    <location>
        <begin position="22"/>
        <end position="394"/>
    </location>
</feature>
<dbReference type="Gene3D" id="2.40.50.100">
    <property type="match status" value="1"/>
</dbReference>
<dbReference type="GO" id="GO:0015679">
    <property type="term" value="P:plasma membrane copper ion transport"/>
    <property type="evidence" value="ECO:0007669"/>
    <property type="project" value="TreeGrafter"/>
</dbReference>
<dbReference type="GO" id="GO:0030313">
    <property type="term" value="C:cell envelope"/>
    <property type="evidence" value="ECO:0007669"/>
    <property type="project" value="TreeGrafter"/>
</dbReference>
<evidence type="ECO:0000256" key="2">
    <source>
        <dbReference type="ARBA" id="ARBA00022448"/>
    </source>
</evidence>
<dbReference type="InterPro" id="IPR006143">
    <property type="entry name" value="RND_pump_MFP"/>
</dbReference>
<dbReference type="InterPro" id="IPR051909">
    <property type="entry name" value="MFP_Cation_Efflux"/>
</dbReference>
<dbReference type="Gene3D" id="2.40.30.170">
    <property type="match status" value="1"/>
</dbReference>
<protein>
    <submittedName>
        <fullName evidence="6">Efflux RND transporter periplasmic adaptor subunit</fullName>
    </submittedName>
</protein>
<sequence>MKTQFTYIISAFLLLAFSACTSNETSQANQTEEEDHDHSTDEVHLSPQKFKSLKIELDTMQSHTFEGIVYTNGSLEVPPQHEATITAIIGGNVVAIEVIEGTNIKKGQTIAYLSHPNFINIQTAYYKAFNNDEYLSKQVDRQQKLSDAEIGAGKELQKIKSEYLSNKGDLNGYAAQLKQLNLSLNYIQSGKLYDRIPVISPIAGSVEAVDIQLGQFVDAQTSMFKIVNTEHVHADFMVFEKDIMHVKKGQKIEFTVATSTQPLHAEIISVGKRFEESPRAVHIHADIEEKDFHLVAGMYIKGKIFTQENDLMALPEAAVITEEGKTYIFINTQTEEQQKEEYEFKMVEVKTGKHEGGWVAIDLLTPLPENAKIVQNGAYYLIAEMMKGEASHDH</sequence>
<dbReference type="Gene3D" id="2.40.420.20">
    <property type="match status" value="1"/>
</dbReference>
<dbReference type="EMBL" id="SETE01000001">
    <property type="protein sequence ID" value="RYM35953.1"/>
    <property type="molecule type" value="Genomic_DNA"/>
</dbReference>
<dbReference type="InterPro" id="IPR058647">
    <property type="entry name" value="BSH_CzcB-like"/>
</dbReference>
<dbReference type="AlphaFoldDB" id="A0A4Q4KRM3"/>
<keyword evidence="2" id="KW-0813">Transport</keyword>
<dbReference type="NCBIfam" id="TIGR01730">
    <property type="entry name" value="RND_mfp"/>
    <property type="match status" value="1"/>
</dbReference>
<dbReference type="OrthoDB" id="9814657at2"/>
<keyword evidence="4" id="KW-0732">Signal</keyword>
<keyword evidence="7" id="KW-1185">Reference proteome</keyword>
<dbReference type="GO" id="GO:0060003">
    <property type="term" value="P:copper ion export"/>
    <property type="evidence" value="ECO:0007669"/>
    <property type="project" value="TreeGrafter"/>
</dbReference>
<name>A0A4Q4KRM3_9FLAO</name>
<dbReference type="GO" id="GO:0022857">
    <property type="term" value="F:transmembrane transporter activity"/>
    <property type="evidence" value="ECO:0007669"/>
    <property type="project" value="InterPro"/>
</dbReference>
<dbReference type="SUPFAM" id="SSF111369">
    <property type="entry name" value="HlyD-like secretion proteins"/>
    <property type="match status" value="1"/>
</dbReference>
<evidence type="ECO:0000313" key="6">
    <source>
        <dbReference type="EMBL" id="RYM35953.1"/>
    </source>
</evidence>
<evidence type="ECO:0000256" key="4">
    <source>
        <dbReference type="SAM" id="SignalP"/>
    </source>
</evidence>